<feature type="transmembrane region" description="Helical" evidence="9">
    <location>
        <begin position="148"/>
        <end position="172"/>
    </location>
</feature>
<organism evidence="11 12">
    <name type="scientific">Vibrio splendidus</name>
    <dbReference type="NCBI Taxonomy" id="29497"/>
    <lineage>
        <taxon>Bacteria</taxon>
        <taxon>Pseudomonadati</taxon>
        <taxon>Pseudomonadota</taxon>
        <taxon>Gammaproteobacteria</taxon>
        <taxon>Vibrionales</taxon>
        <taxon>Vibrionaceae</taxon>
        <taxon>Vibrio</taxon>
    </lineage>
</organism>
<evidence type="ECO:0000256" key="9">
    <source>
        <dbReference type="RuleBase" id="RU361157"/>
    </source>
</evidence>
<evidence type="ECO:0000256" key="1">
    <source>
        <dbReference type="ARBA" id="ARBA00004651"/>
    </source>
</evidence>
<evidence type="ECO:0000256" key="3">
    <source>
        <dbReference type="ARBA" id="ARBA00022448"/>
    </source>
</evidence>
<comment type="subcellular location">
    <subcellularLocation>
        <location evidence="9">Cell inner membrane</location>
        <topology evidence="9">Multi-pass membrane protein</topology>
    </subcellularLocation>
    <subcellularLocation>
        <location evidence="1">Cell membrane</location>
        <topology evidence="1">Multi-pass membrane protein</topology>
    </subcellularLocation>
</comment>
<name>A0A2T5ESD1_VIBSP</name>
<dbReference type="GO" id="GO:0015774">
    <property type="term" value="P:polysaccharide transport"/>
    <property type="evidence" value="ECO:0007669"/>
    <property type="project" value="UniProtKB-KW"/>
</dbReference>
<dbReference type="PROSITE" id="PS51012">
    <property type="entry name" value="ABC_TM2"/>
    <property type="match status" value="1"/>
</dbReference>
<keyword evidence="3 9" id="KW-0813">Transport</keyword>
<dbReference type="GO" id="GO:0015920">
    <property type="term" value="P:lipopolysaccharide transport"/>
    <property type="evidence" value="ECO:0007669"/>
    <property type="project" value="TreeGrafter"/>
</dbReference>
<dbReference type="AlphaFoldDB" id="A0A2T5ESD1"/>
<comment type="caution">
    <text evidence="11">The sequence shown here is derived from an EMBL/GenBank/DDBJ whole genome shotgun (WGS) entry which is preliminary data.</text>
</comment>
<evidence type="ECO:0000256" key="7">
    <source>
        <dbReference type="ARBA" id="ARBA00023047"/>
    </source>
</evidence>
<feature type="transmembrane region" description="Helical" evidence="9">
    <location>
        <begin position="231"/>
        <end position="250"/>
    </location>
</feature>
<keyword evidence="4 9" id="KW-1003">Cell membrane</keyword>
<comment type="similarity">
    <text evidence="2 9">Belongs to the ABC-2 integral membrane protein family.</text>
</comment>
<sequence>MLKSKFAIDFQQSIKEREFWLTLAWVELKRSYSGTRLGVFWRPLSATIVGLTLGVVYSIILQQPAGEYVPYVITGLVVWTFISQLIIEGGKIFYANASQIKEVPLSYLSYVYKYLIRNSISLLFSFLPVVIVLTYFGHIFDSRIFQTLFGVFLVSLNGFWVSIILGIATLYLKDLTEFTANFMRLVFFITPVLWTPEMAGAKGAIVVYNPLYYYLDIIRSPLIGHDINTHSYLITSSITVVGIVISYFIYNRSRDKISFLV</sequence>
<dbReference type="InterPro" id="IPR013525">
    <property type="entry name" value="ABC2_TM"/>
</dbReference>
<keyword evidence="7" id="KW-0625">Polysaccharide transport</keyword>
<keyword evidence="5 9" id="KW-0812">Transmembrane</keyword>
<evidence type="ECO:0000256" key="8">
    <source>
        <dbReference type="ARBA" id="ARBA00023136"/>
    </source>
</evidence>
<evidence type="ECO:0000313" key="11">
    <source>
        <dbReference type="EMBL" id="PTP29329.1"/>
    </source>
</evidence>
<evidence type="ECO:0000256" key="2">
    <source>
        <dbReference type="ARBA" id="ARBA00007783"/>
    </source>
</evidence>
<dbReference type="Proteomes" id="UP000244197">
    <property type="component" value="Unassembled WGS sequence"/>
</dbReference>
<feature type="transmembrane region" description="Helical" evidence="9">
    <location>
        <begin position="184"/>
        <end position="211"/>
    </location>
</feature>
<accession>A0A2T5ESD1</accession>
<feature type="transmembrane region" description="Helical" evidence="9">
    <location>
        <begin position="72"/>
        <end position="94"/>
    </location>
</feature>
<evidence type="ECO:0000259" key="10">
    <source>
        <dbReference type="PROSITE" id="PS51012"/>
    </source>
</evidence>
<reference evidence="11 12" key="1">
    <citation type="submission" date="2017-11" db="EMBL/GenBank/DDBJ databases">
        <title>Population delineation of vibrios coincides with oyster pathogenicity.</title>
        <authorList>
            <person name="Bruto M."/>
            <person name="Labreuche Y."/>
            <person name="James A."/>
            <person name="Piel D."/>
            <person name="Chenivesse S."/>
            <person name="Petton B."/>
            <person name="Polz M.F."/>
            <person name="Le Roux F."/>
        </authorList>
    </citation>
    <scope>NUCLEOTIDE SEQUENCE [LARGE SCALE GENOMIC DNA]</scope>
    <source>
        <strain evidence="11 12">FF_144</strain>
    </source>
</reference>
<dbReference type="GO" id="GO:0140359">
    <property type="term" value="F:ABC-type transporter activity"/>
    <property type="evidence" value="ECO:0007669"/>
    <property type="project" value="InterPro"/>
</dbReference>
<evidence type="ECO:0000256" key="6">
    <source>
        <dbReference type="ARBA" id="ARBA00022989"/>
    </source>
</evidence>
<evidence type="ECO:0000256" key="4">
    <source>
        <dbReference type="ARBA" id="ARBA00022475"/>
    </source>
</evidence>
<dbReference type="Pfam" id="PF01061">
    <property type="entry name" value="ABC2_membrane"/>
    <property type="match status" value="1"/>
</dbReference>
<dbReference type="InterPro" id="IPR047817">
    <property type="entry name" value="ABC2_TM_bact-type"/>
</dbReference>
<protein>
    <recommendedName>
        <fullName evidence="9">Transport permease protein</fullName>
    </recommendedName>
</protein>
<proteinExistence type="inferred from homology"/>
<feature type="domain" description="ABC transmembrane type-2" evidence="10">
    <location>
        <begin position="37"/>
        <end position="253"/>
    </location>
</feature>
<gene>
    <name evidence="11" type="ORF">CWO07_17595</name>
</gene>
<dbReference type="RefSeq" id="WP_108188015.1">
    <property type="nucleotide sequence ID" value="NZ_PIFK01000037.1"/>
</dbReference>
<feature type="transmembrane region" description="Helical" evidence="9">
    <location>
        <begin position="39"/>
        <end position="60"/>
    </location>
</feature>
<evidence type="ECO:0000313" key="12">
    <source>
        <dbReference type="Proteomes" id="UP000244197"/>
    </source>
</evidence>
<dbReference type="PANTHER" id="PTHR30413:SF10">
    <property type="entry name" value="CAPSULE POLYSACCHARIDE EXPORT INNER-MEMBRANE PROTEIN CTRC"/>
    <property type="match status" value="1"/>
</dbReference>
<keyword evidence="7" id="KW-0762">Sugar transport</keyword>
<dbReference type="EMBL" id="PIFK01000037">
    <property type="protein sequence ID" value="PTP29329.1"/>
    <property type="molecule type" value="Genomic_DNA"/>
</dbReference>
<keyword evidence="8 9" id="KW-0472">Membrane</keyword>
<keyword evidence="6 9" id="KW-1133">Transmembrane helix</keyword>
<dbReference type="PANTHER" id="PTHR30413">
    <property type="entry name" value="INNER MEMBRANE TRANSPORT PERMEASE"/>
    <property type="match status" value="1"/>
</dbReference>
<dbReference type="GO" id="GO:0005886">
    <property type="term" value="C:plasma membrane"/>
    <property type="evidence" value="ECO:0007669"/>
    <property type="project" value="UniProtKB-SubCell"/>
</dbReference>
<evidence type="ECO:0000256" key="5">
    <source>
        <dbReference type="ARBA" id="ARBA00022692"/>
    </source>
</evidence>
<feature type="transmembrane region" description="Helical" evidence="9">
    <location>
        <begin position="115"/>
        <end position="136"/>
    </location>
</feature>